<feature type="compositionally biased region" description="Basic and acidic residues" evidence="3">
    <location>
        <begin position="53"/>
        <end position="66"/>
    </location>
</feature>
<dbReference type="SMART" id="SM00538">
    <property type="entry name" value="POP4"/>
    <property type="match status" value="1"/>
</dbReference>
<dbReference type="GO" id="GO:0033204">
    <property type="term" value="F:ribonuclease P RNA binding"/>
    <property type="evidence" value="ECO:0007669"/>
    <property type="project" value="InterPro"/>
</dbReference>
<name>A0AB40CW47_DIOCR</name>
<evidence type="ECO:0000313" key="7">
    <source>
        <dbReference type="RefSeq" id="XP_039144308.1"/>
    </source>
</evidence>
<evidence type="ECO:0000256" key="1">
    <source>
        <dbReference type="ARBA" id="ARBA00004123"/>
    </source>
</evidence>
<reference evidence="5 6" key="1">
    <citation type="submission" date="2025-04" db="UniProtKB">
        <authorList>
            <consortium name="RefSeq"/>
        </authorList>
    </citation>
    <scope>IDENTIFICATION</scope>
</reference>
<accession>A0AB40CW47</accession>
<evidence type="ECO:0000313" key="4">
    <source>
        <dbReference type="Proteomes" id="UP001515500"/>
    </source>
</evidence>
<dbReference type="RefSeq" id="XP_039144306.1">
    <property type="nucleotide sequence ID" value="XM_039288372.1"/>
</dbReference>
<evidence type="ECO:0000256" key="2">
    <source>
        <dbReference type="ARBA" id="ARBA00006181"/>
    </source>
</evidence>
<protein>
    <submittedName>
        <fullName evidence="5 6">Uncharacterized protein LOC120281673 isoform X1</fullName>
    </submittedName>
</protein>
<dbReference type="AlphaFoldDB" id="A0AB40CW47"/>
<keyword evidence="4" id="KW-1185">Reference proteome</keyword>
<feature type="region of interest" description="Disordered" evidence="3">
    <location>
        <begin position="1"/>
        <end position="118"/>
    </location>
</feature>
<dbReference type="GO" id="GO:0006364">
    <property type="term" value="P:rRNA processing"/>
    <property type="evidence" value="ECO:0007669"/>
    <property type="project" value="TreeGrafter"/>
</dbReference>
<feature type="compositionally biased region" description="Basic and acidic residues" evidence="3">
    <location>
        <begin position="1"/>
        <end position="26"/>
    </location>
</feature>
<dbReference type="InterPro" id="IPR036980">
    <property type="entry name" value="RNase_P/MRP_Rpp29_sf"/>
</dbReference>
<evidence type="ECO:0000256" key="3">
    <source>
        <dbReference type="SAM" id="MobiDB-lite"/>
    </source>
</evidence>
<feature type="compositionally biased region" description="Basic and acidic residues" evidence="3">
    <location>
        <begin position="85"/>
        <end position="94"/>
    </location>
</feature>
<dbReference type="PANTHER" id="PTHR13348:SF0">
    <property type="entry name" value="RIBONUCLEASE P PROTEIN SUBUNIT P29"/>
    <property type="match status" value="1"/>
</dbReference>
<dbReference type="GO" id="GO:0001682">
    <property type="term" value="P:tRNA 5'-leader removal"/>
    <property type="evidence" value="ECO:0007669"/>
    <property type="project" value="InterPro"/>
</dbReference>
<evidence type="ECO:0000313" key="6">
    <source>
        <dbReference type="RefSeq" id="XP_039144307.1"/>
    </source>
</evidence>
<organism evidence="4 6">
    <name type="scientific">Dioscorea cayennensis subsp. rotundata</name>
    <name type="common">White Guinea yam</name>
    <name type="synonym">Dioscorea rotundata</name>
    <dbReference type="NCBI Taxonomy" id="55577"/>
    <lineage>
        <taxon>Eukaryota</taxon>
        <taxon>Viridiplantae</taxon>
        <taxon>Streptophyta</taxon>
        <taxon>Embryophyta</taxon>
        <taxon>Tracheophyta</taxon>
        <taxon>Spermatophyta</taxon>
        <taxon>Magnoliopsida</taxon>
        <taxon>Liliopsida</taxon>
        <taxon>Dioscoreales</taxon>
        <taxon>Dioscoreaceae</taxon>
        <taxon>Dioscorea</taxon>
    </lineage>
</organism>
<dbReference type="Proteomes" id="UP001515500">
    <property type="component" value="Chromosome 18"/>
</dbReference>
<dbReference type="InterPro" id="IPR023534">
    <property type="entry name" value="Rof/RNase_P-like"/>
</dbReference>
<gene>
    <name evidence="5 6 7" type="primary">LOC120281673</name>
</gene>
<dbReference type="PANTHER" id="PTHR13348">
    <property type="entry name" value="RIBONUCLEASE P SUBUNIT P29"/>
    <property type="match status" value="1"/>
</dbReference>
<evidence type="ECO:0000313" key="5">
    <source>
        <dbReference type="RefSeq" id="XP_039144306.1"/>
    </source>
</evidence>
<proteinExistence type="inferred from homology"/>
<dbReference type="GO" id="GO:0030677">
    <property type="term" value="C:ribonuclease P complex"/>
    <property type="evidence" value="ECO:0007669"/>
    <property type="project" value="InterPro"/>
</dbReference>
<dbReference type="InterPro" id="IPR016848">
    <property type="entry name" value="RNase_P/MRP_Rpp29-subunit"/>
</dbReference>
<sequence>MRPPEDRTLREEEQKVSVSRDKRIEQGPDAESPQAPSIARAPGNPENPPLISESKKRALDALERRFAAASKSAENAAAKRYKPSASKDKSKVEDCSVASPQQPCDSSLKPRAQSGISDVEPHPAYSEISQILHDNLKTNASKESNRGEDVNRVIRDILLSGDKGYQYAKGSRNVKFDSWILLDNFVSKNAASANSRTKALKNLSNRSKKHMSMREHRQCGSFNLPKEFHNFDQFKPMHEIWKEYILELLKEIGGKKLAQNLLIADLHGAILSVVECKTAVFKGVNGIMIRETAQTFGIITTENRFLVVPKKGSVFILQAGPWKITLYGDKLSLRCGGA</sequence>
<dbReference type="RefSeq" id="XP_039144307.1">
    <property type="nucleotide sequence ID" value="XM_039288373.1"/>
</dbReference>
<comment type="subcellular location">
    <subcellularLocation>
        <location evidence="1">Nucleus</location>
    </subcellularLocation>
</comment>
<dbReference type="GO" id="GO:0000172">
    <property type="term" value="C:ribonuclease MRP complex"/>
    <property type="evidence" value="ECO:0007669"/>
    <property type="project" value="InterPro"/>
</dbReference>
<dbReference type="SUPFAM" id="SSF101744">
    <property type="entry name" value="Rof/RNase P subunit-like"/>
    <property type="match status" value="1"/>
</dbReference>
<dbReference type="RefSeq" id="XP_039144308.1">
    <property type="nucleotide sequence ID" value="XM_039288374.1"/>
</dbReference>
<dbReference type="InterPro" id="IPR002730">
    <property type="entry name" value="Rpp29/RNP1"/>
</dbReference>
<comment type="similarity">
    <text evidence="2">Belongs to the eukaryotic/archaeal RNase P protein component 1 family.</text>
</comment>
<dbReference type="GO" id="GO:0005634">
    <property type="term" value="C:nucleus"/>
    <property type="evidence" value="ECO:0007669"/>
    <property type="project" value="UniProtKB-SubCell"/>
</dbReference>
<dbReference type="Gene3D" id="2.30.30.210">
    <property type="entry name" value="Ribonuclease P/MRP, subunit p29"/>
    <property type="match status" value="1"/>
</dbReference>
<dbReference type="Pfam" id="PF01868">
    <property type="entry name" value="RNase_P-MRP_p29"/>
    <property type="match status" value="1"/>
</dbReference>
<dbReference type="GeneID" id="120281673"/>
<feature type="compositionally biased region" description="Low complexity" evidence="3">
    <location>
        <begin position="67"/>
        <end position="78"/>
    </location>
</feature>